<sequence length="313" mass="37943">MEKEFNKIMETNLIKMIKSENNIDDKYELAKYYALFEAHYEKGIKILTDLVYNIDLNRNWNDYFDQCLDYCFGYSGGFNSLNYKINIFMDCIINLGLIYYNYGLKENAVECWIYGIKKLRHKIDCEKIKWYVVRYYLINEEFDKLNEFSNENIYFKSNAKILLAKYFMDKCKIEHINNGKNLLDSINSEYCNHADLYEYLGIYNWELEKYGIGFNYLKKVENSPLYKYKNWKAFLYLGKYYEIIEENKENANKYYLMALNYITSFKSKYINEPFYLFDNKFSYDEEDIEIYIDLLDKLVTDYAKGKTYTKLLI</sequence>
<protein>
    <recommendedName>
        <fullName evidence="2">Tetratricopeptide repeat protein</fullName>
    </recommendedName>
</protein>
<dbReference type="EMBL" id="MN739879">
    <property type="protein sequence ID" value="QHT75511.1"/>
    <property type="molecule type" value="Genomic_DNA"/>
</dbReference>
<accession>A0A6C0H4M9</accession>
<evidence type="ECO:0000313" key="1">
    <source>
        <dbReference type="EMBL" id="QHT75511.1"/>
    </source>
</evidence>
<dbReference type="AlphaFoldDB" id="A0A6C0H4M9"/>
<name>A0A6C0H4M9_9ZZZZ</name>
<reference evidence="1" key="1">
    <citation type="journal article" date="2020" name="Nature">
        <title>Giant virus diversity and host interactions through global metagenomics.</title>
        <authorList>
            <person name="Schulz F."/>
            <person name="Roux S."/>
            <person name="Paez-Espino D."/>
            <person name="Jungbluth S."/>
            <person name="Walsh D.A."/>
            <person name="Denef V.J."/>
            <person name="McMahon K.D."/>
            <person name="Konstantinidis K.T."/>
            <person name="Eloe-Fadrosh E.A."/>
            <person name="Kyrpides N.C."/>
            <person name="Woyke T."/>
        </authorList>
    </citation>
    <scope>NUCLEOTIDE SEQUENCE</scope>
    <source>
        <strain evidence="1">GVMAG-M-3300023179-71</strain>
    </source>
</reference>
<organism evidence="1">
    <name type="scientific">viral metagenome</name>
    <dbReference type="NCBI Taxonomy" id="1070528"/>
    <lineage>
        <taxon>unclassified sequences</taxon>
        <taxon>metagenomes</taxon>
        <taxon>organismal metagenomes</taxon>
    </lineage>
</organism>
<proteinExistence type="predicted"/>
<evidence type="ECO:0008006" key="2">
    <source>
        <dbReference type="Google" id="ProtNLM"/>
    </source>
</evidence>